<evidence type="ECO:0000313" key="1">
    <source>
        <dbReference type="EMBL" id="CAB4170641.1"/>
    </source>
</evidence>
<proteinExistence type="predicted"/>
<dbReference type="Gene3D" id="1.10.10.2850">
    <property type="entry name" value="Phage late-transcription coactivator-like"/>
    <property type="match status" value="1"/>
</dbReference>
<dbReference type="EMBL" id="LR797375">
    <property type="protein sequence ID" value="CAB4211524.1"/>
    <property type="molecule type" value="Genomic_DNA"/>
</dbReference>
<reference evidence="2" key="1">
    <citation type="submission" date="2020-05" db="EMBL/GenBank/DDBJ databases">
        <authorList>
            <person name="Chiriac C."/>
            <person name="Salcher M."/>
            <person name="Ghai R."/>
            <person name="Kavagutti S V."/>
        </authorList>
    </citation>
    <scope>NUCLEOTIDE SEQUENCE</scope>
</reference>
<organism evidence="2">
    <name type="scientific">uncultured Caudovirales phage</name>
    <dbReference type="NCBI Taxonomy" id="2100421"/>
    <lineage>
        <taxon>Viruses</taxon>
        <taxon>Duplodnaviria</taxon>
        <taxon>Heunggongvirae</taxon>
        <taxon>Uroviricota</taxon>
        <taxon>Caudoviricetes</taxon>
        <taxon>Peduoviridae</taxon>
        <taxon>Maltschvirus</taxon>
        <taxon>Maltschvirus maltsch</taxon>
    </lineage>
</organism>
<dbReference type="InterPro" id="IPR042071">
    <property type="entry name" value="Trans_coact_sf"/>
</dbReference>
<evidence type="ECO:0000313" key="4">
    <source>
        <dbReference type="EMBL" id="CAB4211524.1"/>
    </source>
</evidence>
<protein>
    <submittedName>
        <fullName evidence="2">Phage late-transcription coactivator</fullName>
    </submittedName>
</protein>
<sequence length="85" mass="10103">MNLEQLSTGLIKNDMFKTANEFSLHIEEMVRNSKMTYMDAVLHYCKENYLEPEDVSKLINRSLKDKIEMNFRELNYLPKQAQLDV</sequence>
<dbReference type="EMBL" id="LR797019">
    <property type="protein sequence ID" value="CAB4182184.1"/>
    <property type="molecule type" value="Genomic_DNA"/>
</dbReference>
<dbReference type="InterPro" id="IPR031836">
    <property type="entry name" value="Trans_coact"/>
</dbReference>
<dbReference type="EMBL" id="LR797272">
    <property type="protein sequence ID" value="CAB4198602.1"/>
    <property type="molecule type" value="Genomic_DNA"/>
</dbReference>
<accession>A0A6J5QRL0</accession>
<name>A0A6J5QRL0_9CAUD</name>
<evidence type="ECO:0000313" key="5">
    <source>
        <dbReference type="EMBL" id="CAB5238637.1"/>
    </source>
</evidence>
<dbReference type="Pfam" id="PF16805">
    <property type="entry name" value="Trans_coact"/>
    <property type="match status" value="1"/>
</dbReference>
<evidence type="ECO:0000313" key="2">
    <source>
        <dbReference type="EMBL" id="CAB4182184.1"/>
    </source>
</evidence>
<dbReference type="EMBL" id="LR796861">
    <property type="protein sequence ID" value="CAB4170641.1"/>
    <property type="molecule type" value="Genomic_DNA"/>
</dbReference>
<dbReference type="EMBL" id="LR798454">
    <property type="protein sequence ID" value="CAB5238637.1"/>
    <property type="molecule type" value="Genomic_DNA"/>
</dbReference>
<gene>
    <name evidence="2" type="ORF">UFOVP1066_167</name>
    <name evidence="3" type="ORF">UFOVP1315_170</name>
    <name evidence="4" type="ORF">UFOVP1421_131</name>
    <name evidence="5" type="ORF">UFOVP1525_141</name>
    <name evidence="1" type="ORF">UFOVP909_104</name>
</gene>
<evidence type="ECO:0000313" key="3">
    <source>
        <dbReference type="EMBL" id="CAB4198602.1"/>
    </source>
</evidence>